<dbReference type="PANTHER" id="PTHR37302:SF1">
    <property type="entry name" value="PROTEIN DINB"/>
    <property type="match status" value="1"/>
</dbReference>
<evidence type="ECO:0000256" key="2">
    <source>
        <dbReference type="ARBA" id="ARBA00022723"/>
    </source>
</evidence>
<accession>A0A5C6VG31</accession>
<dbReference type="EMBL" id="VOQS01000003">
    <property type="protein sequence ID" value="TXC83674.1"/>
    <property type="molecule type" value="Genomic_DNA"/>
</dbReference>
<evidence type="ECO:0000313" key="7">
    <source>
        <dbReference type="Proteomes" id="UP001481677"/>
    </source>
</evidence>
<keyword evidence="2 3" id="KW-0479">Metal-binding</keyword>
<evidence type="ECO:0000313" key="5">
    <source>
        <dbReference type="EMBL" id="TXC83674.1"/>
    </source>
</evidence>
<comment type="caution">
    <text evidence="5">The sequence shown here is derived from an EMBL/GenBank/DDBJ whole genome shotgun (WGS) entry which is preliminary data.</text>
</comment>
<dbReference type="Pfam" id="PF05163">
    <property type="entry name" value="DinB"/>
    <property type="match status" value="1"/>
</dbReference>
<dbReference type="Gene3D" id="1.20.120.450">
    <property type="entry name" value="dinb family like domain"/>
    <property type="match status" value="1"/>
</dbReference>
<sequence length="181" mass="20777">MINTQTARMFARYKSWADGLLYGSVARLPVAEVSKTRQTLFKSIIGTLNHNYLVDLIWKANLLREPHGFTRRDVILQSELDSLRRAQQLENEWFEGWAMEQTESSLAEVIPFRYVSGQEFAMSRGAMLMHVVNHASYHRGWICQMFFEIPAKPPVTDIPVFLESCPDLDRPSNRSGNQANA</sequence>
<feature type="binding site" evidence="3">
    <location>
        <position position="50"/>
    </location>
    <ligand>
        <name>a divalent metal cation</name>
        <dbReference type="ChEBI" id="CHEBI:60240"/>
    </ligand>
</feature>
<reference evidence="5" key="2">
    <citation type="submission" date="2019-08" db="EMBL/GenBank/DDBJ databases">
        <authorList>
            <person name="Im W.-T."/>
        </authorList>
    </citation>
    <scope>NUCLEOTIDE SEQUENCE</scope>
    <source>
        <strain evidence="5">NF 2-5-3</strain>
    </source>
</reference>
<feature type="binding site" evidence="3">
    <location>
        <position position="138"/>
    </location>
    <ligand>
        <name>a divalent metal cation</name>
        <dbReference type="ChEBI" id="CHEBI:60240"/>
    </ligand>
</feature>
<organism evidence="5 6">
    <name type="scientific">Paraburkholderia azotifigens</name>
    <dbReference type="NCBI Taxonomy" id="2057004"/>
    <lineage>
        <taxon>Bacteria</taxon>
        <taxon>Pseudomonadati</taxon>
        <taxon>Pseudomonadota</taxon>
        <taxon>Betaproteobacteria</taxon>
        <taxon>Burkholderiales</taxon>
        <taxon>Burkholderiaceae</taxon>
        <taxon>Paraburkholderia</taxon>
    </lineage>
</organism>
<dbReference type="EMBL" id="JAZHGA010000015">
    <property type="protein sequence ID" value="MEM5342157.1"/>
    <property type="molecule type" value="Genomic_DNA"/>
</dbReference>
<feature type="binding site" evidence="3">
    <location>
        <position position="134"/>
    </location>
    <ligand>
        <name>a divalent metal cation</name>
        <dbReference type="ChEBI" id="CHEBI:60240"/>
    </ligand>
</feature>
<reference evidence="4 7" key="3">
    <citation type="submission" date="2024-01" db="EMBL/GenBank/DDBJ databases">
        <title>The diversity of rhizobia nodulating Mimosa spp. in eleven states of Brazil covering several biomes is determined by host plant, location, and edaphic factors.</title>
        <authorList>
            <person name="Rouws L."/>
            <person name="Barauna A."/>
            <person name="Beukes C."/>
            <person name="De Faria S.M."/>
            <person name="Gross E."/>
            <person name="Dos Reis Junior F.B."/>
            <person name="Simon M."/>
            <person name="Maluk M."/>
            <person name="Odee D.W."/>
            <person name="Kenicer G."/>
            <person name="Young J.P.W."/>
            <person name="Reis V.M."/>
            <person name="Zilli J."/>
            <person name="James E.K."/>
        </authorList>
    </citation>
    <scope>NUCLEOTIDE SEQUENCE [LARGE SCALE GENOMIC DNA]</scope>
    <source>
        <strain evidence="4 7">JPY530</strain>
    </source>
</reference>
<gene>
    <name evidence="5" type="ORF">FRZ40_25185</name>
    <name evidence="4" type="ORF">V4C56_21335</name>
</gene>
<evidence type="ECO:0000256" key="1">
    <source>
        <dbReference type="ARBA" id="ARBA00008635"/>
    </source>
</evidence>
<dbReference type="RefSeq" id="WP_147235948.1">
    <property type="nucleotide sequence ID" value="NZ_JAZHFZ010000015.1"/>
</dbReference>
<dbReference type="AlphaFoldDB" id="A0A5C6VG31"/>
<protein>
    <submittedName>
        <fullName evidence="5">Damage-inducible protein DinB</fullName>
    </submittedName>
    <submittedName>
        <fullName evidence="4">DinB family protein</fullName>
    </submittedName>
</protein>
<dbReference type="SUPFAM" id="SSF109854">
    <property type="entry name" value="DinB/YfiT-like putative metalloenzymes"/>
    <property type="match status" value="1"/>
</dbReference>
<dbReference type="Proteomes" id="UP000321776">
    <property type="component" value="Unassembled WGS sequence"/>
</dbReference>
<dbReference type="InterPro" id="IPR007837">
    <property type="entry name" value="DinB"/>
</dbReference>
<comment type="similarity">
    <text evidence="1">Belongs to the DinB family.</text>
</comment>
<dbReference type="Proteomes" id="UP001481677">
    <property type="component" value="Unassembled WGS sequence"/>
</dbReference>
<keyword evidence="7" id="KW-1185">Reference proteome</keyword>
<evidence type="ECO:0000256" key="3">
    <source>
        <dbReference type="PIRSR" id="PIRSR607837-1"/>
    </source>
</evidence>
<evidence type="ECO:0000313" key="6">
    <source>
        <dbReference type="Proteomes" id="UP000321776"/>
    </source>
</evidence>
<name>A0A5C6VG31_9BURK</name>
<dbReference type="InterPro" id="IPR034660">
    <property type="entry name" value="DinB/YfiT-like"/>
</dbReference>
<dbReference type="GO" id="GO:0046872">
    <property type="term" value="F:metal ion binding"/>
    <property type="evidence" value="ECO:0007669"/>
    <property type="project" value="UniProtKB-KW"/>
</dbReference>
<reference evidence="5 6" key="1">
    <citation type="journal article" date="2018" name="Int. J. Syst. Evol. Microbiol.">
        <title>Paraburkholderia azotifigens sp. nov., a nitrogen-fixing bacterium isolated from paddy soil.</title>
        <authorList>
            <person name="Choi G.M."/>
            <person name="Im W.T."/>
        </authorList>
    </citation>
    <scope>NUCLEOTIDE SEQUENCE [LARGE SCALE GENOMIC DNA]</scope>
    <source>
        <strain evidence="5 6">NF 2-5-3</strain>
    </source>
</reference>
<proteinExistence type="inferred from homology"/>
<evidence type="ECO:0000313" key="4">
    <source>
        <dbReference type="EMBL" id="MEM5342157.1"/>
    </source>
</evidence>
<dbReference type="PANTHER" id="PTHR37302">
    <property type="entry name" value="SLR1116 PROTEIN"/>
    <property type="match status" value="1"/>
</dbReference>